<dbReference type="GO" id="GO:0080120">
    <property type="term" value="P:CAAX-box protein maturation"/>
    <property type="evidence" value="ECO:0007669"/>
    <property type="project" value="UniProtKB-ARBA"/>
</dbReference>
<sequence>MQKTAKNPVRWFAPAIATGTVVAAAFILYRAFSSASAEPGSLPLWSIALATVWATGGIALLRTSNHNQQKPPLNQPQWALTIMLSLGLAISSYIGGLVLTMLPLTSTWISHALNVASSVPLHITLLIALITGAAEELFFRVGFASLWSGKSVWIIPNLLYTLVTLATGNLALTAVAPILGLVATTAREHSRNVYAPIIVHATWTLTMVGIFPLTVTP</sequence>
<organism evidence="3 4">
    <name type="scientific">Neomicrococcus lactis</name>
    <dbReference type="NCBI Taxonomy" id="732241"/>
    <lineage>
        <taxon>Bacteria</taxon>
        <taxon>Bacillati</taxon>
        <taxon>Actinomycetota</taxon>
        <taxon>Actinomycetes</taxon>
        <taxon>Micrococcales</taxon>
        <taxon>Micrococcaceae</taxon>
        <taxon>Neomicrococcus</taxon>
    </lineage>
</organism>
<dbReference type="Proteomes" id="UP000523863">
    <property type="component" value="Unassembled WGS sequence"/>
</dbReference>
<gene>
    <name evidence="3" type="ORF">BKA12_002481</name>
</gene>
<feature type="transmembrane region" description="Helical" evidence="1">
    <location>
        <begin position="162"/>
        <end position="182"/>
    </location>
</feature>
<reference evidence="3 4" key="1">
    <citation type="submission" date="2020-08" db="EMBL/GenBank/DDBJ databases">
        <title>Sequencing the genomes of 1000 actinobacteria strains.</title>
        <authorList>
            <person name="Klenk H.-P."/>
        </authorList>
    </citation>
    <scope>NUCLEOTIDE SEQUENCE [LARGE SCALE GENOMIC DNA]</scope>
    <source>
        <strain evidence="3 4">DSM 23694</strain>
    </source>
</reference>
<feature type="transmembrane region" description="Helical" evidence="1">
    <location>
        <begin position="137"/>
        <end position="156"/>
    </location>
</feature>
<comment type="caution">
    <text evidence="3">The sequence shown here is derived from an EMBL/GenBank/DDBJ whole genome shotgun (WGS) entry which is preliminary data.</text>
</comment>
<dbReference type="AlphaFoldDB" id="A0A7W8YD71"/>
<name>A0A7W8YD71_9MICC</name>
<keyword evidence="1" id="KW-0472">Membrane</keyword>
<keyword evidence="4" id="KW-1185">Reference proteome</keyword>
<dbReference type="Pfam" id="PF02517">
    <property type="entry name" value="Rce1-like"/>
    <property type="match status" value="1"/>
</dbReference>
<accession>A0A7W8YD71</accession>
<evidence type="ECO:0000259" key="2">
    <source>
        <dbReference type="Pfam" id="PF02517"/>
    </source>
</evidence>
<evidence type="ECO:0000313" key="4">
    <source>
        <dbReference type="Proteomes" id="UP000523863"/>
    </source>
</evidence>
<dbReference type="EMBL" id="JACHBL010000002">
    <property type="protein sequence ID" value="MBB5599342.1"/>
    <property type="molecule type" value="Genomic_DNA"/>
</dbReference>
<feature type="transmembrane region" description="Helical" evidence="1">
    <location>
        <begin position="82"/>
        <end position="102"/>
    </location>
</feature>
<feature type="domain" description="CAAX prenyl protease 2/Lysostaphin resistance protein A-like" evidence="2">
    <location>
        <begin position="121"/>
        <end position="205"/>
    </location>
</feature>
<proteinExistence type="predicted"/>
<evidence type="ECO:0000256" key="1">
    <source>
        <dbReference type="SAM" id="Phobius"/>
    </source>
</evidence>
<dbReference type="RefSeq" id="WP_183645164.1">
    <property type="nucleotide sequence ID" value="NZ_JACHBL010000002.1"/>
</dbReference>
<feature type="transmembrane region" description="Helical" evidence="1">
    <location>
        <begin position="44"/>
        <end position="61"/>
    </location>
</feature>
<feature type="transmembrane region" description="Helical" evidence="1">
    <location>
        <begin position="194"/>
        <end position="215"/>
    </location>
</feature>
<evidence type="ECO:0000313" key="3">
    <source>
        <dbReference type="EMBL" id="MBB5599342.1"/>
    </source>
</evidence>
<keyword evidence="1" id="KW-0812">Transmembrane</keyword>
<feature type="transmembrane region" description="Helical" evidence="1">
    <location>
        <begin position="12"/>
        <end position="32"/>
    </location>
</feature>
<feature type="transmembrane region" description="Helical" evidence="1">
    <location>
        <begin position="108"/>
        <end position="130"/>
    </location>
</feature>
<dbReference type="GO" id="GO:0004175">
    <property type="term" value="F:endopeptidase activity"/>
    <property type="evidence" value="ECO:0007669"/>
    <property type="project" value="UniProtKB-ARBA"/>
</dbReference>
<keyword evidence="1" id="KW-1133">Transmembrane helix</keyword>
<dbReference type="InterPro" id="IPR003675">
    <property type="entry name" value="Rce1/LyrA-like_dom"/>
</dbReference>
<protein>
    <recommendedName>
        <fullName evidence="2">CAAX prenyl protease 2/Lysostaphin resistance protein A-like domain-containing protein</fullName>
    </recommendedName>
</protein>